<dbReference type="RefSeq" id="WP_002686425.1">
    <property type="nucleotide sequence ID" value="NZ_UFTJ01000001.1"/>
</dbReference>
<proteinExistence type="predicted"/>
<name>A0A376C048_9FLAO</name>
<accession>A0A376C048</accession>
<dbReference type="EMBL" id="UFTJ01000001">
    <property type="protein sequence ID" value="SSZ47167.1"/>
    <property type="molecule type" value="Genomic_DNA"/>
</dbReference>
<reference evidence="1 2" key="1">
    <citation type="submission" date="2018-06" db="EMBL/GenBank/DDBJ databases">
        <authorList>
            <consortium name="Pathogen Informatics"/>
            <person name="Doyle S."/>
        </authorList>
    </citation>
    <scope>NUCLEOTIDE SEQUENCE [LARGE SCALE GENOMIC DNA]</scope>
    <source>
        <strain evidence="1 2">NCTC11661</strain>
    </source>
</reference>
<organism evidence="1 2">
    <name type="scientific">Bergeyella zoohelcum</name>
    <dbReference type="NCBI Taxonomy" id="1015"/>
    <lineage>
        <taxon>Bacteria</taxon>
        <taxon>Pseudomonadati</taxon>
        <taxon>Bacteroidota</taxon>
        <taxon>Flavobacteriia</taxon>
        <taxon>Flavobacteriales</taxon>
        <taxon>Weeksellaceae</taxon>
        <taxon>Bergeyella</taxon>
    </lineage>
</organism>
<protein>
    <submittedName>
        <fullName evidence="1">Uncharacterized protein</fullName>
    </submittedName>
</protein>
<dbReference type="Proteomes" id="UP000255515">
    <property type="component" value="Unassembled WGS sequence"/>
</dbReference>
<dbReference type="AlphaFoldDB" id="A0A376C048"/>
<evidence type="ECO:0000313" key="2">
    <source>
        <dbReference type="Proteomes" id="UP000255515"/>
    </source>
</evidence>
<gene>
    <name evidence="1" type="ORF">NCTC11661_00833</name>
</gene>
<sequence>MSQLLYGSINYDALLKILKTGKAKTFVTESGVRLVNINVWVNDKPDDYDNDASIQVQLKEEFVKAGEKNPYIGNLKKHTPKITEAKAEDFEEEDDLPF</sequence>
<evidence type="ECO:0000313" key="1">
    <source>
        <dbReference type="EMBL" id="SSZ47167.1"/>
    </source>
</evidence>